<dbReference type="PANTHER" id="PTHR34047">
    <property type="entry name" value="NUCLEAR INTRON MATURASE 1, MITOCHONDRIAL-RELATED"/>
    <property type="match status" value="1"/>
</dbReference>
<proteinExistence type="predicted"/>
<dbReference type="InterPro" id="IPR013597">
    <property type="entry name" value="Mat_intron_G2"/>
</dbReference>
<gene>
    <name evidence="3" type="ORF">EV192_107142</name>
</gene>
<evidence type="ECO:0000313" key="3">
    <source>
        <dbReference type="EMBL" id="TCO55720.1"/>
    </source>
</evidence>
<dbReference type="CDD" id="cd01651">
    <property type="entry name" value="RT_G2_intron"/>
    <property type="match status" value="1"/>
</dbReference>
<dbReference type="InterPro" id="IPR051083">
    <property type="entry name" value="GrpII_Intron_Splice-Mob/Def"/>
</dbReference>
<dbReference type="InterPro" id="IPR000477">
    <property type="entry name" value="RT_dom"/>
</dbReference>
<dbReference type="AlphaFoldDB" id="A0A4V6NNU2"/>
<dbReference type="SUPFAM" id="SSF56672">
    <property type="entry name" value="DNA/RNA polymerases"/>
    <property type="match status" value="1"/>
</dbReference>
<dbReference type="Proteomes" id="UP000295680">
    <property type="component" value="Unassembled WGS sequence"/>
</dbReference>
<evidence type="ECO:0000259" key="2">
    <source>
        <dbReference type="PROSITE" id="PS50878"/>
    </source>
</evidence>
<keyword evidence="3" id="KW-0808">Transferase</keyword>
<keyword evidence="3" id="KW-0695">RNA-directed DNA polymerase</keyword>
<keyword evidence="3" id="KW-0548">Nucleotidyltransferase</keyword>
<dbReference type="RefSeq" id="WP_207926302.1">
    <property type="nucleotide sequence ID" value="NZ_SLWS01000007.1"/>
</dbReference>
<dbReference type="PANTHER" id="PTHR34047:SF8">
    <property type="entry name" value="PROTEIN YKFC"/>
    <property type="match status" value="1"/>
</dbReference>
<feature type="domain" description="Reverse transcriptase" evidence="2">
    <location>
        <begin position="95"/>
        <end position="339"/>
    </location>
</feature>
<dbReference type="Pfam" id="PF00078">
    <property type="entry name" value="RVT_1"/>
    <property type="match status" value="1"/>
</dbReference>
<evidence type="ECO:0000313" key="4">
    <source>
        <dbReference type="Proteomes" id="UP000295680"/>
    </source>
</evidence>
<protein>
    <submittedName>
        <fullName evidence="3">Group II intron reverse transcriptase/maturase</fullName>
    </submittedName>
</protein>
<accession>A0A4V6NNU2</accession>
<sequence>MPKDAPPNGGAALEEVPMGPRQRVSEMQAKLHRWAAADPGRRFDDLVNFVYDPATLIVAFDRVASNTGARTAGVDGLTVADVEQRIGVPGFLDDLRAQLKTGTFRPLPVRERTIPKPGGSGKVRRLGIPTVTDRVVQAALKLVLEPIFEADFEPVSYGFRPKRRAHDAIAEIHYYGTHGYRWVLDADIEACFDSISHSALMDRVRARVKDKRVLALVKAFLKAGVLLELGEQRDTPTGTPQGGILSLLAPWGLRLSRAKTHIAHMSDGFDFLGFHIQWRRKRGTDKWYVYTLIADRPVRQLKAKIRALTRRLSQQDLGSVLIRLNQIMRGWSTYFRHTVAKHTFSSLAHFVWWRVIRMLRIRHHWSWKDVRRRFTTPTGKWLRPAANGVGCSTSRRSRLPATATGATRSPSPGFCRPPSDDRFRGEPVALRGARRVRRAA</sequence>
<dbReference type="Pfam" id="PF08388">
    <property type="entry name" value="GIIM"/>
    <property type="match status" value="1"/>
</dbReference>
<dbReference type="InterPro" id="IPR043502">
    <property type="entry name" value="DNA/RNA_pol_sf"/>
</dbReference>
<feature type="region of interest" description="Disordered" evidence="1">
    <location>
        <begin position="386"/>
        <end position="422"/>
    </location>
</feature>
<comment type="caution">
    <text evidence="3">The sequence shown here is derived from an EMBL/GenBank/DDBJ whole genome shotgun (WGS) entry which is preliminary data.</text>
</comment>
<evidence type="ECO:0000256" key="1">
    <source>
        <dbReference type="SAM" id="MobiDB-lite"/>
    </source>
</evidence>
<name>A0A4V6NNU2_9PSEU</name>
<organism evidence="3 4">
    <name type="scientific">Actinocrispum wychmicini</name>
    <dbReference type="NCBI Taxonomy" id="1213861"/>
    <lineage>
        <taxon>Bacteria</taxon>
        <taxon>Bacillati</taxon>
        <taxon>Actinomycetota</taxon>
        <taxon>Actinomycetes</taxon>
        <taxon>Pseudonocardiales</taxon>
        <taxon>Pseudonocardiaceae</taxon>
        <taxon>Actinocrispum</taxon>
    </lineage>
</organism>
<reference evidence="3 4" key="1">
    <citation type="submission" date="2019-03" db="EMBL/GenBank/DDBJ databases">
        <title>Genomic Encyclopedia of Type Strains, Phase IV (KMG-IV): sequencing the most valuable type-strain genomes for metagenomic binning, comparative biology and taxonomic classification.</title>
        <authorList>
            <person name="Goeker M."/>
        </authorList>
    </citation>
    <scope>NUCLEOTIDE SEQUENCE [LARGE SCALE GENOMIC DNA]</scope>
    <source>
        <strain evidence="3 4">DSM 45934</strain>
    </source>
</reference>
<dbReference type="PROSITE" id="PS50878">
    <property type="entry name" value="RT_POL"/>
    <property type="match status" value="1"/>
</dbReference>
<dbReference type="EMBL" id="SLWS01000007">
    <property type="protein sequence ID" value="TCO55720.1"/>
    <property type="molecule type" value="Genomic_DNA"/>
</dbReference>
<keyword evidence="4" id="KW-1185">Reference proteome</keyword>
<dbReference type="GO" id="GO:0003964">
    <property type="term" value="F:RNA-directed DNA polymerase activity"/>
    <property type="evidence" value="ECO:0007669"/>
    <property type="project" value="UniProtKB-KW"/>
</dbReference>